<organism evidence="2 3">
    <name type="scientific">Gemmata algarum</name>
    <dbReference type="NCBI Taxonomy" id="2975278"/>
    <lineage>
        <taxon>Bacteria</taxon>
        <taxon>Pseudomonadati</taxon>
        <taxon>Planctomycetota</taxon>
        <taxon>Planctomycetia</taxon>
        <taxon>Gemmatales</taxon>
        <taxon>Gemmataceae</taxon>
        <taxon>Gemmata</taxon>
    </lineage>
</organism>
<sequence>MSRFTSGGVARLLFCAGLFAIGCLGLSGVALAATPPSVTITASQDKKTGEWTFSGTVNVGVPAWTAGGSGSVSIIPFPMGAAQPNVIGQVNAQQNGWTTAYPNAPAGNLPVLPAGTYNVVVSVRFTRAGQQPVTQTATVQIMVP</sequence>
<name>A0ABU5EVI4_9BACT</name>
<keyword evidence="1" id="KW-0732">Signal</keyword>
<proteinExistence type="predicted"/>
<dbReference type="PROSITE" id="PS51257">
    <property type="entry name" value="PROKAR_LIPOPROTEIN"/>
    <property type="match status" value="1"/>
</dbReference>
<keyword evidence="3" id="KW-1185">Reference proteome</keyword>
<protein>
    <submittedName>
        <fullName evidence="2">Uncharacterized protein</fullName>
    </submittedName>
</protein>
<dbReference type="Proteomes" id="UP001272242">
    <property type="component" value="Unassembled WGS sequence"/>
</dbReference>
<comment type="caution">
    <text evidence="2">The sequence shown here is derived from an EMBL/GenBank/DDBJ whole genome shotgun (WGS) entry which is preliminary data.</text>
</comment>
<evidence type="ECO:0000313" key="2">
    <source>
        <dbReference type="EMBL" id="MDY3558983.1"/>
    </source>
</evidence>
<dbReference type="EMBL" id="JAXBLV010000077">
    <property type="protein sequence ID" value="MDY3558983.1"/>
    <property type="molecule type" value="Genomic_DNA"/>
</dbReference>
<accession>A0ABU5EVI4</accession>
<gene>
    <name evidence="2" type="ORF">R5W23_006173</name>
</gene>
<feature type="chain" id="PRO_5047416109" evidence="1">
    <location>
        <begin position="33"/>
        <end position="144"/>
    </location>
</feature>
<evidence type="ECO:0000256" key="1">
    <source>
        <dbReference type="SAM" id="SignalP"/>
    </source>
</evidence>
<reference evidence="3" key="1">
    <citation type="journal article" date="2023" name="Mar. Drugs">
        <title>Gemmata algarum, a Novel Planctomycete Isolated from an Algal Mat, Displays Antimicrobial Activity.</title>
        <authorList>
            <person name="Kumar G."/>
            <person name="Kallscheuer N."/>
            <person name="Kashif M."/>
            <person name="Ahamad S."/>
            <person name="Jagadeeshwari U."/>
            <person name="Pannikurungottu S."/>
            <person name="Haufschild T."/>
            <person name="Kabuu M."/>
            <person name="Sasikala C."/>
            <person name="Jogler C."/>
            <person name="Ramana C."/>
        </authorList>
    </citation>
    <scope>NUCLEOTIDE SEQUENCE [LARGE SCALE GENOMIC DNA]</scope>
    <source>
        <strain evidence="3">JC673</strain>
    </source>
</reference>
<feature type="signal peptide" evidence="1">
    <location>
        <begin position="1"/>
        <end position="32"/>
    </location>
</feature>
<evidence type="ECO:0000313" key="3">
    <source>
        <dbReference type="Proteomes" id="UP001272242"/>
    </source>
</evidence>
<dbReference type="RefSeq" id="WP_320685830.1">
    <property type="nucleotide sequence ID" value="NZ_JAXBLV010000077.1"/>
</dbReference>